<evidence type="ECO:0000313" key="1">
    <source>
        <dbReference type="EMBL" id="AUB79733.1"/>
    </source>
</evidence>
<name>A0A2K8U2C5_9GAMM</name>
<proteinExistence type="predicted"/>
<accession>A0A2K8U2C5</accession>
<organism evidence="1 2">
    <name type="scientific">Candidatus Thiodictyon syntrophicum</name>
    <dbReference type="NCBI Taxonomy" id="1166950"/>
    <lineage>
        <taxon>Bacteria</taxon>
        <taxon>Pseudomonadati</taxon>
        <taxon>Pseudomonadota</taxon>
        <taxon>Gammaproteobacteria</taxon>
        <taxon>Chromatiales</taxon>
        <taxon>Chromatiaceae</taxon>
        <taxon>Thiodictyon</taxon>
    </lineage>
</organism>
<dbReference type="KEGG" id="tsy:THSYN_01350"/>
<reference evidence="1 2" key="1">
    <citation type="submission" date="2017-03" db="EMBL/GenBank/DDBJ databases">
        <title>Complete genome sequence of Candidatus 'Thiodictyon syntrophicum' sp. nov. strain Cad16T, a photolithoautotroph purple sulfur bacterium isolated from an alpine meromictic lake.</title>
        <authorList>
            <person name="Luedin S.M."/>
            <person name="Pothier J.F."/>
            <person name="Danza F."/>
            <person name="Storelli N."/>
            <person name="Wittwer M."/>
            <person name="Tonolla M."/>
        </authorList>
    </citation>
    <scope>NUCLEOTIDE SEQUENCE [LARGE SCALE GENOMIC DNA]</scope>
    <source>
        <strain evidence="1 2">Cad16T</strain>
    </source>
</reference>
<dbReference type="Proteomes" id="UP000232638">
    <property type="component" value="Chromosome"/>
</dbReference>
<dbReference type="AlphaFoldDB" id="A0A2K8U2C5"/>
<keyword evidence="2" id="KW-1185">Reference proteome</keyword>
<dbReference type="OrthoDB" id="508112at2"/>
<evidence type="ECO:0000313" key="2">
    <source>
        <dbReference type="Proteomes" id="UP000232638"/>
    </source>
</evidence>
<gene>
    <name evidence="1" type="ORF">THSYN_01350</name>
</gene>
<protein>
    <submittedName>
        <fullName evidence="1">Uncharacterized protein</fullName>
    </submittedName>
</protein>
<sequence>MPRLSSLEEDCILVEVLTPPARARLQSIDVLRGLVIVIMALDHSRDFFSNSHAYFNPIDVTQTSVGFFETFALWRFSRAPPGAIGFRRA</sequence>
<dbReference type="EMBL" id="CP020370">
    <property type="protein sequence ID" value="AUB79733.1"/>
    <property type="molecule type" value="Genomic_DNA"/>
</dbReference>